<keyword evidence="1" id="KW-0732">Signal</keyword>
<gene>
    <name evidence="2" type="ORF">SMSP2_02779</name>
</gene>
<evidence type="ECO:0000256" key="1">
    <source>
        <dbReference type="SAM" id="SignalP"/>
    </source>
</evidence>
<dbReference type="AlphaFoldDB" id="A0A1Q2MI61"/>
<organism evidence="2 3">
    <name type="scientific">Limihaloglobus sulfuriphilus</name>
    <dbReference type="NCBI Taxonomy" id="1851148"/>
    <lineage>
        <taxon>Bacteria</taxon>
        <taxon>Pseudomonadati</taxon>
        <taxon>Planctomycetota</taxon>
        <taxon>Phycisphaerae</taxon>
        <taxon>Sedimentisphaerales</taxon>
        <taxon>Sedimentisphaeraceae</taxon>
        <taxon>Limihaloglobus</taxon>
    </lineage>
</organism>
<name>A0A1Q2MI61_9BACT</name>
<feature type="chain" id="PRO_5013383699" description="PEP-CTERM protein-sorting domain-containing protein" evidence="1">
    <location>
        <begin position="19"/>
        <end position="226"/>
    </location>
</feature>
<evidence type="ECO:0000313" key="3">
    <source>
        <dbReference type="Proteomes" id="UP000188181"/>
    </source>
</evidence>
<protein>
    <recommendedName>
        <fullName evidence="4">PEP-CTERM protein-sorting domain-containing protein</fullName>
    </recommendedName>
</protein>
<dbReference type="KEGG" id="pbas:SMSP2_02779"/>
<proteinExistence type="predicted"/>
<dbReference type="Proteomes" id="UP000188181">
    <property type="component" value="Chromosome"/>
</dbReference>
<dbReference type="NCBIfam" id="NF033208">
    <property type="entry name" value="choice_anch_E"/>
    <property type="match status" value="1"/>
</dbReference>
<dbReference type="RefSeq" id="WP_146684590.1">
    <property type="nucleotide sequence ID" value="NZ_CP019646.1"/>
</dbReference>
<evidence type="ECO:0000313" key="2">
    <source>
        <dbReference type="EMBL" id="AQQ72395.1"/>
    </source>
</evidence>
<sequence precursor="true">MKKALLVLTALTVCSLNAALITQTKTFSGKPNYTKYLTYDQFDDDDGTLNSIEVIFTLNVDGGILTVDNDSDNHADGTFEFGAKGVINSEDVILSSGFVHVTGELESVNSGSFSLEANEGDGTGDYSSAAPDGMSYDGEAATDSGSGLVAVGAWSMGTTGYLGTSTYDIEVDITQWQDYEGDGGIELGFTPVDADGEVTVKYDYTVPEPATAIIFAIGGMLIRRKN</sequence>
<keyword evidence="3" id="KW-1185">Reference proteome</keyword>
<dbReference type="EMBL" id="CP019646">
    <property type="protein sequence ID" value="AQQ72395.1"/>
    <property type="molecule type" value="Genomic_DNA"/>
</dbReference>
<dbReference type="OrthoDB" id="484171at2"/>
<accession>A0A1Q2MI61</accession>
<feature type="signal peptide" evidence="1">
    <location>
        <begin position="1"/>
        <end position="18"/>
    </location>
</feature>
<evidence type="ECO:0008006" key="4">
    <source>
        <dbReference type="Google" id="ProtNLM"/>
    </source>
</evidence>
<reference evidence="3" key="1">
    <citation type="submission" date="2017-02" db="EMBL/GenBank/DDBJ databases">
        <title>Comparative genomics and description of representatives of a novel lineage of planctomycetes thriving in anoxic sediments.</title>
        <authorList>
            <person name="Spring S."/>
            <person name="Bunk B."/>
            <person name="Sproer C."/>
        </authorList>
    </citation>
    <scope>NUCLEOTIDE SEQUENCE [LARGE SCALE GENOMIC DNA]</scope>
    <source>
        <strain evidence="3">SM-Chi-D1</strain>
    </source>
</reference>